<feature type="transmembrane region" description="Helical" evidence="1">
    <location>
        <begin position="74"/>
        <end position="92"/>
    </location>
</feature>
<name>A0A7W7F726_9SPHN</name>
<feature type="transmembrane region" description="Helical" evidence="1">
    <location>
        <begin position="49"/>
        <end position="67"/>
    </location>
</feature>
<dbReference type="GO" id="GO:0015097">
    <property type="term" value="F:mercury ion transmembrane transporter activity"/>
    <property type="evidence" value="ECO:0007669"/>
    <property type="project" value="InterPro"/>
</dbReference>
<comment type="caution">
    <text evidence="2">The sequence shown here is derived from an EMBL/GenBank/DDBJ whole genome shotgun (WGS) entry which is preliminary data.</text>
</comment>
<keyword evidence="1" id="KW-1133">Transmembrane helix</keyword>
<protein>
    <recommendedName>
        <fullName evidence="4">MerC domain-containing protein</fullName>
    </recommendedName>
</protein>
<proteinExistence type="predicted"/>
<sequence length="131" mass="13999">MQNRFNMWIDRSAIGLSGLCLLHCLATTLVIALLSVGTTGFFQHDIHKMGLALAIPLAVVGLGRGVYRHRRWSVIALGALGIGFMAVALTMGHGNAELGFTVIGAVFVAWAHWLNIRCLHGGTCREGCGCP</sequence>
<accession>A0A7W7F726</accession>
<keyword evidence="1" id="KW-0472">Membrane</keyword>
<keyword evidence="3" id="KW-1185">Reference proteome</keyword>
<feature type="transmembrane region" description="Helical" evidence="1">
    <location>
        <begin position="12"/>
        <end position="37"/>
    </location>
</feature>
<dbReference type="GO" id="GO:0016020">
    <property type="term" value="C:membrane"/>
    <property type="evidence" value="ECO:0007669"/>
    <property type="project" value="InterPro"/>
</dbReference>
<dbReference type="Pfam" id="PF03203">
    <property type="entry name" value="MerC"/>
    <property type="match status" value="1"/>
</dbReference>
<feature type="transmembrane region" description="Helical" evidence="1">
    <location>
        <begin position="98"/>
        <end position="116"/>
    </location>
</feature>
<dbReference type="Proteomes" id="UP000566324">
    <property type="component" value="Unassembled WGS sequence"/>
</dbReference>
<dbReference type="InterPro" id="IPR004891">
    <property type="entry name" value="Mercury-R_MerC"/>
</dbReference>
<dbReference type="RefSeq" id="WP_243451795.1">
    <property type="nucleotide sequence ID" value="NZ_JACHNZ010000019.1"/>
</dbReference>
<evidence type="ECO:0000313" key="3">
    <source>
        <dbReference type="Proteomes" id="UP000566324"/>
    </source>
</evidence>
<dbReference type="AlphaFoldDB" id="A0A7W7F726"/>
<gene>
    <name evidence="2" type="ORF">GGQ98_001904</name>
</gene>
<evidence type="ECO:0000256" key="1">
    <source>
        <dbReference type="SAM" id="Phobius"/>
    </source>
</evidence>
<evidence type="ECO:0000313" key="2">
    <source>
        <dbReference type="EMBL" id="MBB4632284.1"/>
    </source>
</evidence>
<dbReference type="EMBL" id="JACHNZ010000019">
    <property type="protein sequence ID" value="MBB4632284.1"/>
    <property type="molecule type" value="Genomic_DNA"/>
</dbReference>
<reference evidence="2 3" key="1">
    <citation type="submission" date="2020-08" db="EMBL/GenBank/DDBJ databases">
        <title>Genomic Encyclopedia of Type Strains, Phase IV (KMG-IV): sequencing the most valuable type-strain genomes for metagenomic binning, comparative biology and taxonomic classification.</title>
        <authorList>
            <person name="Goeker M."/>
        </authorList>
    </citation>
    <scope>NUCLEOTIDE SEQUENCE [LARGE SCALE GENOMIC DNA]</scope>
    <source>
        <strain evidence="2 3">DSM 17328</strain>
    </source>
</reference>
<organism evidence="2 3">
    <name type="scientific">Sphingosinicella soli</name>
    <dbReference type="NCBI Taxonomy" id="333708"/>
    <lineage>
        <taxon>Bacteria</taxon>
        <taxon>Pseudomonadati</taxon>
        <taxon>Pseudomonadota</taxon>
        <taxon>Alphaproteobacteria</taxon>
        <taxon>Sphingomonadales</taxon>
        <taxon>Sphingosinicellaceae</taxon>
        <taxon>Sphingosinicella</taxon>
    </lineage>
</organism>
<evidence type="ECO:0008006" key="4">
    <source>
        <dbReference type="Google" id="ProtNLM"/>
    </source>
</evidence>
<keyword evidence="1" id="KW-0812">Transmembrane</keyword>